<protein>
    <submittedName>
        <fullName evidence="7">NDP-sugar synthase</fullName>
    </submittedName>
</protein>
<evidence type="ECO:0000256" key="1">
    <source>
        <dbReference type="ARBA" id="ARBA00004514"/>
    </source>
</evidence>
<dbReference type="CDD" id="cd04181">
    <property type="entry name" value="NTP_transferase"/>
    <property type="match status" value="1"/>
</dbReference>
<keyword evidence="4" id="KW-0648">Protein biosynthesis</keyword>
<sequence length="354" mass="39724">MKALLLAGGKGTRLRPLTNKLPKPMVPIMGKPLIERVITKLKESGVTEVVLSTCYKSNYIKNYLNNGSKLGVKIDYVSEDIPLGTGGAIKNSEKFFDDTFIVLNSDIVDNISYRDFVKFHKKKGASVSIAMTKVKDPSQYGVIEFGHDKYINAFKEKPKAGETDSKWINAGAYVFEPEVFKEIPKNKVISIEKDIYPLLLEKHYKMAAYEYNDYWIDVGTLKKYIQAHIDILHSSCNKFRKTNNISDIKNIIFKNKNVRISPNAKIVGPVFIGNNSSIDDGAQIGPYTVIGSNCQINKMSTISRSVLWDRIKINENVNIANSIIGSDCTIDKYCKLLNTAQVSNDYDNNNLLAI</sequence>
<evidence type="ECO:0000313" key="7">
    <source>
        <dbReference type="EMBL" id="MEY8763983.1"/>
    </source>
</evidence>
<dbReference type="Pfam" id="PF25084">
    <property type="entry name" value="LbH_EIF2B"/>
    <property type="match status" value="1"/>
</dbReference>
<keyword evidence="3" id="KW-0396">Initiation factor</keyword>
<dbReference type="Proteomes" id="UP001565220">
    <property type="component" value="Unassembled WGS sequence"/>
</dbReference>
<evidence type="ECO:0000256" key="3">
    <source>
        <dbReference type="ARBA" id="ARBA00022540"/>
    </source>
</evidence>
<evidence type="ECO:0000313" key="8">
    <source>
        <dbReference type="Proteomes" id="UP001565220"/>
    </source>
</evidence>
<reference evidence="7 8" key="1">
    <citation type="submission" date="2024-08" db="EMBL/GenBank/DDBJ databases">
        <title>Clostridium lapicellarii sp. nov., and Clostridium renhuaiense sp. nov., two species isolated from the mud in a fermentation cellar used for producing sauce-flavour Chinese liquors.</title>
        <authorList>
            <person name="Yang F."/>
            <person name="Wang H."/>
            <person name="Chen L.Q."/>
            <person name="Zhou N."/>
            <person name="Lu J.J."/>
            <person name="Pu X.X."/>
            <person name="Wan B."/>
            <person name="Wang L."/>
            <person name="Liu S.J."/>
        </authorList>
    </citation>
    <scope>NUCLEOTIDE SEQUENCE [LARGE SCALE GENOMIC DNA]</scope>
    <source>
        <strain evidence="7 8">MT-113</strain>
    </source>
</reference>
<name>A0ABV4DYK2_9CLOT</name>
<proteinExistence type="predicted"/>
<dbReference type="RefSeq" id="WP_294181835.1">
    <property type="nucleotide sequence ID" value="NZ_JBGFFE010000014.1"/>
</dbReference>
<evidence type="ECO:0000256" key="4">
    <source>
        <dbReference type="ARBA" id="ARBA00022917"/>
    </source>
</evidence>
<organism evidence="7 8">
    <name type="scientific">Clostridium lapidicellarium</name>
    <dbReference type="NCBI Taxonomy" id="3240931"/>
    <lineage>
        <taxon>Bacteria</taxon>
        <taxon>Bacillati</taxon>
        <taxon>Bacillota</taxon>
        <taxon>Clostridia</taxon>
        <taxon>Eubacteriales</taxon>
        <taxon>Clostridiaceae</taxon>
        <taxon>Clostridium</taxon>
    </lineage>
</organism>
<dbReference type="InterPro" id="IPR050486">
    <property type="entry name" value="Mannose-1P_guanyltransferase"/>
</dbReference>
<gene>
    <name evidence="7" type="ORF">AB8S09_10090</name>
</gene>
<dbReference type="Pfam" id="PF00483">
    <property type="entry name" value="NTP_transferase"/>
    <property type="match status" value="1"/>
</dbReference>
<dbReference type="SUPFAM" id="SSF51161">
    <property type="entry name" value="Trimeric LpxA-like enzymes"/>
    <property type="match status" value="1"/>
</dbReference>
<evidence type="ECO:0000256" key="2">
    <source>
        <dbReference type="ARBA" id="ARBA00022490"/>
    </source>
</evidence>
<feature type="domain" description="Nucleotidyl transferase" evidence="5">
    <location>
        <begin position="2"/>
        <end position="232"/>
    </location>
</feature>
<dbReference type="SUPFAM" id="SSF53448">
    <property type="entry name" value="Nucleotide-diphospho-sugar transferases"/>
    <property type="match status" value="1"/>
</dbReference>
<accession>A0ABV4DYK2</accession>
<evidence type="ECO:0000259" key="6">
    <source>
        <dbReference type="Pfam" id="PF25084"/>
    </source>
</evidence>
<dbReference type="InterPro" id="IPR005835">
    <property type="entry name" value="NTP_transferase_dom"/>
</dbReference>
<dbReference type="Gene3D" id="2.160.10.10">
    <property type="entry name" value="Hexapeptide repeat proteins"/>
    <property type="match status" value="1"/>
</dbReference>
<dbReference type="Gene3D" id="3.90.550.10">
    <property type="entry name" value="Spore Coat Polysaccharide Biosynthesis Protein SpsA, Chain A"/>
    <property type="match status" value="1"/>
</dbReference>
<dbReference type="PANTHER" id="PTHR22572">
    <property type="entry name" value="SUGAR-1-PHOSPHATE GUANYL TRANSFERASE"/>
    <property type="match status" value="1"/>
</dbReference>
<dbReference type="InterPro" id="IPR011004">
    <property type="entry name" value="Trimer_LpxA-like_sf"/>
</dbReference>
<dbReference type="InterPro" id="IPR056764">
    <property type="entry name" value="LbH_EIF2B3/5"/>
</dbReference>
<comment type="caution">
    <text evidence="7">The sequence shown here is derived from an EMBL/GenBank/DDBJ whole genome shotgun (WGS) entry which is preliminary data.</text>
</comment>
<evidence type="ECO:0000259" key="5">
    <source>
        <dbReference type="Pfam" id="PF00483"/>
    </source>
</evidence>
<dbReference type="InterPro" id="IPR029044">
    <property type="entry name" value="Nucleotide-diphossugar_trans"/>
</dbReference>
<keyword evidence="8" id="KW-1185">Reference proteome</keyword>
<feature type="domain" description="EIF2B subunit epsilon/gamma LbH" evidence="6">
    <location>
        <begin position="250"/>
        <end position="344"/>
    </location>
</feature>
<dbReference type="EMBL" id="JBGFFE010000014">
    <property type="protein sequence ID" value="MEY8763983.1"/>
    <property type="molecule type" value="Genomic_DNA"/>
</dbReference>
<comment type="subcellular location">
    <subcellularLocation>
        <location evidence="1">Cytoplasm</location>
        <location evidence="1">Cytosol</location>
    </subcellularLocation>
</comment>
<keyword evidence="2" id="KW-0963">Cytoplasm</keyword>